<feature type="region of interest" description="Disordered" evidence="5">
    <location>
        <begin position="474"/>
        <end position="515"/>
    </location>
</feature>
<comment type="caution">
    <text evidence="8">The sequence shown here is derived from an EMBL/GenBank/DDBJ whole genome shotgun (WGS) entry which is preliminary data.</text>
</comment>
<feature type="compositionally biased region" description="Basic and acidic residues" evidence="5">
    <location>
        <begin position="474"/>
        <end position="484"/>
    </location>
</feature>
<dbReference type="InterPro" id="IPR020579">
    <property type="entry name" value="Exonuc_VII_lsu_C"/>
</dbReference>
<dbReference type="PANTHER" id="PTHR30008">
    <property type="entry name" value="EXODEOXYRIBONUCLEASE 7 LARGE SUBUNIT"/>
    <property type="match status" value="1"/>
</dbReference>
<dbReference type="EMBL" id="UPSH01000001">
    <property type="protein sequence ID" value="VBB17833.1"/>
    <property type="molecule type" value="Genomic_DNA"/>
</dbReference>
<reference evidence="8 9" key="1">
    <citation type="submission" date="2018-10" db="EMBL/GenBank/DDBJ databases">
        <authorList>
            <consortium name="IHU Genomes"/>
        </authorList>
    </citation>
    <scope>NUCLEOTIDE SEQUENCE [LARGE SCALE GENOMIC DNA]</scope>
    <source>
        <strain evidence="8 9">A1</strain>
    </source>
</reference>
<keyword evidence="3" id="KW-0378">Hydrolase</keyword>
<proteinExistence type="predicted"/>
<dbReference type="GO" id="GO:0003676">
    <property type="term" value="F:nucleic acid binding"/>
    <property type="evidence" value="ECO:0007669"/>
    <property type="project" value="InterPro"/>
</dbReference>
<organism evidence="8 9">
    <name type="scientific">Yasminevirus sp. GU-2018</name>
    <dbReference type="NCBI Taxonomy" id="2420051"/>
    <lineage>
        <taxon>Viruses</taxon>
        <taxon>Varidnaviria</taxon>
        <taxon>Bamfordvirae</taxon>
        <taxon>Nucleocytoviricota</taxon>
        <taxon>Megaviricetes</taxon>
        <taxon>Imitervirales</taxon>
        <taxon>Mimiviridae</taxon>
        <taxon>Klosneuvirinae</taxon>
        <taxon>Yasminevirus</taxon>
        <taxon>Yasminevirus saudimassiliense</taxon>
    </lineage>
</organism>
<evidence type="ECO:0000256" key="2">
    <source>
        <dbReference type="ARBA" id="ARBA00022722"/>
    </source>
</evidence>
<evidence type="ECO:0000313" key="9">
    <source>
        <dbReference type="Proteomes" id="UP000594342"/>
    </source>
</evidence>
<dbReference type="GO" id="GO:0006308">
    <property type="term" value="P:DNA catabolic process"/>
    <property type="evidence" value="ECO:0007669"/>
    <property type="project" value="InterPro"/>
</dbReference>
<evidence type="ECO:0000313" key="8">
    <source>
        <dbReference type="EMBL" id="VBB17833.1"/>
    </source>
</evidence>
<feature type="domain" description="Exonuclease VII large subunit C-terminal" evidence="6">
    <location>
        <begin position="269"/>
        <end position="391"/>
    </location>
</feature>
<dbReference type="Pfam" id="PF02601">
    <property type="entry name" value="Exonuc_VII_L"/>
    <property type="match status" value="2"/>
</dbReference>
<dbReference type="GO" id="GO:0008855">
    <property type="term" value="F:exodeoxyribonuclease VII activity"/>
    <property type="evidence" value="ECO:0007669"/>
    <property type="project" value="InterPro"/>
</dbReference>
<keyword evidence="1" id="KW-0963">Cytoplasm</keyword>
<name>A0A5K0U910_9VIRU</name>
<feature type="compositionally biased region" description="Basic residues" evidence="5">
    <location>
        <begin position="505"/>
        <end position="515"/>
    </location>
</feature>
<keyword evidence="4" id="KW-0269">Exonuclease</keyword>
<evidence type="ECO:0000256" key="1">
    <source>
        <dbReference type="ARBA" id="ARBA00022490"/>
    </source>
</evidence>
<evidence type="ECO:0000256" key="3">
    <source>
        <dbReference type="ARBA" id="ARBA00022801"/>
    </source>
</evidence>
<evidence type="ECO:0000259" key="6">
    <source>
        <dbReference type="Pfam" id="PF02601"/>
    </source>
</evidence>
<feature type="compositionally biased region" description="Acidic residues" evidence="5">
    <location>
        <begin position="219"/>
        <end position="235"/>
    </location>
</feature>
<dbReference type="Pfam" id="PF13742">
    <property type="entry name" value="tRNA_anti_2"/>
    <property type="match status" value="1"/>
</dbReference>
<feature type="domain" description="OB-fold nucleic acid binding" evidence="7">
    <location>
        <begin position="4"/>
        <end position="92"/>
    </location>
</feature>
<evidence type="ECO:0000256" key="4">
    <source>
        <dbReference type="ARBA" id="ARBA00022839"/>
    </source>
</evidence>
<feature type="compositionally biased region" description="Polar residues" evidence="5">
    <location>
        <begin position="191"/>
        <end position="200"/>
    </location>
</feature>
<feature type="region of interest" description="Disordered" evidence="5">
    <location>
        <begin position="191"/>
        <end position="235"/>
    </location>
</feature>
<dbReference type="Proteomes" id="UP000594342">
    <property type="component" value="Unassembled WGS sequence"/>
</dbReference>
<dbReference type="PANTHER" id="PTHR30008:SF0">
    <property type="entry name" value="EXODEOXYRIBONUCLEASE 7 LARGE SUBUNIT"/>
    <property type="match status" value="1"/>
</dbReference>
<keyword evidence="9" id="KW-1185">Reference proteome</keyword>
<feature type="domain" description="Exonuclease VII large subunit C-terminal" evidence="6">
    <location>
        <begin position="118"/>
        <end position="181"/>
    </location>
</feature>
<keyword evidence="2" id="KW-0540">Nuclease</keyword>
<dbReference type="InterPro" id="IPR025824">
    <property type="entry name" value="OB-fold_nuc-bd_dom"/>
</dbReference>
<accession>A0A5K0U910</accession>
<protein>
    <submittedName>
        <fullName evidence="8">Exodeoxyribonuclease VII large subunit</fullName>
    </submittedName>
</protein>
<evidence type="ECO:0000259" key="7">
    <source>
        <dbReference type="Pfam" id="PF13742"/>
    </source>
</evidence>
<sequence>MSSYTVTELNDIIKKAVHIEFKNKPVTVTGEVSNVRSAGKHTYLTLKDNDTSISVAFWGSQLTNKQGDNVEITGKIDYYVKSGYVNLIGTTIKNTGVGTVHAEFEKIKSDYEKKGYFNNKKPLPTSIKRVGVVTSMGGAALQDFLYVLKKGSFSGEVYIYDCIAQGSRCPASVAAGVKFFNSPFYPTDELSSQDNDTVLESSHGESFGSSSKKGIKDDLSDDENEDVDDDESEDPFEISAKTQKELEKQNTVIESKQKPKKLNLYDNDKDEIEVDLIVVTRGGGSFEDLMGFSHPKVIDAIYASNKYVISAVGHEIDSMLSDYVAHYRAPTPSIAGEVVCSINNNNQRIVQRYEKEVLALKHQMLQDLFRFKRTIKGMMADVVDPTEKLNNTLNTALHTTTTHIATKLTSLRQRLMRLKESLNTNDVTKLLECGFVILTTPKGDIVKDVEKIFDKEIILTHNAGRYKVQITQLDDTHEEKNEPQKKRRTTKKQTDTIESVNTKTTSKKRGKKIEN</sequence>
<dbReference type="CDD" id="cd04489">
    <property type="entry name" value="ExoVII_LU_OBF"/>
    <property type="match status" value="1"/>
</dbReference>
<dbReference type="InterPro" id="IPR003753">
    <property type="entry name" value="Exonuc_VII_L"/>
</dbReference>
<evidence type="ECO:0000256" key="5">
    <source>
        <dbReference type="SAM" id="MobiDB-lite"/>
    </source>
</evidence>
<gene>
    <name evidence="8" type="ORF">YASMINEVIRUS_296</name>
</gene>
<dbReference type="GO" id="GO:0009318">
    <property type="term" value="C:exodeoxyribonuclease VII complex"/>
    <property type="evidence" value="ECO:0007669"/>
    <property type="project" value="InterPro"/>
</dbReference>